<dbReference type="FunFam" id="1.20.1260.60:FF:000003">
    <property type="entry name" value="IST1-like protein isoform A"/>
    <property type="match status" value="1"/>
</dbReference>
<organism evidence="3 4">
    <name type="scientific">Rhodamnia argentea</name>
    <dbReference type="NCBI Taxonomy" id="178133"/>
    <lineage>
        <taxon>Eukaryota</taxon>
        <taxon>Viridiplantae</taxon>
        <taxon>Streptophyta</taxon>
        <taxon>Embryophyta</taxon>
        <taxon>Tracheophyta</taxon>
        <taxon>Spermatophyta</taxon>
        <taxon>Magnoliopsida</taxon>
        <taxon>eudicotyledons</taxon>
        <taxon>Gunneridae</taxon>
        <taxon>Pentapetalae</taxon>
        <taxon>rosids</taxon>
        <taxon>malvids</taxon>
        <taxon>Myrtales</taxon>
        <taxon>Myrtaceae</taxon>
        <taxon>Myrtoideae</taxon>
        <taxon>Myrteae</taxon>
        <taxon>Australasian group</taxon>
        <taxon>Rhodamnia</taxon>
    </lineage>
</organism>
<name>A0A8B8NNU3_9MYRT</name>
<dbReference type="Pfam" id="PF03398">
    <property type="entry name" value="Ist1"/>
    <property type="match status" value="1"/>
</dbReference>
<dbReference type="OrthoDB" id="29853at2759"/>
<feature type="region of interest" description="Disordered" evidence="2">
    <location>
        <begin position="374"/>
        <end position="449"/>
    </location>
</feature>
<dbReference type="PANTHER" id="PTHR12161:SF55">
    <property type="entry name" value="REGULATOR OF VPS4 ACTIVITY IN THE MVB PATHWAY PROTEIN"/>
    <property type="match status" value="1"/>
</dbReference>
<dbReference type="InterPro" id="IPR005061">
    <property type="entry name" value="Ist1"/>
</dbReference>
<dbReference type="GO" id="GO:0015031">
    <property type="term" value="P:protein transport"/>
    <property type="evidence" value="ECO:0007669"/>
    <property type="project" value="InterPro"/>
</dbReference>
<evidence type="ECO:0000313" key="4">
    <source>
        <dbReference type="RefSeq" id="XP_030523814.1"/>
    </source>
</evidence>
<protein>
    <submittedName>
        <fullName evidence="4">IST1-like protein</fullName>
    </submittedName>
</protein>
<dbReference type="RefSeq" id="XP_030523814.1">
    <property type="nucleotide sequence ID" value="XM_030667954.2"/>
</dbReference>
<evidence type="ECO:0000256" key="2">
    <source>
        <dbReference type="SAM" id="MobiDB-lite"/>
    </source>
</evidence>
<gene>
    <name evidence="4" type="primary">LOC115736318</name>
</gene>
<feature type="region of interest" description="Disordered" evidence="2">
    <location>
        <begin position="227"/>
        <end position="260"/>
    </location>
</feature>
<dbReference type="AlphaFoldDB" id="A0A8B8NNU3"/>
<dbReference type="PANTHER" id="PTHR12161">
    <property type="entry name" value="IST1 FAMILY MEMBER"/>
    <property type="match status" value="1"/>
</dbReference>
<proteinExistence type="inferred from homology"/>
<dbReference type="Proteomes" id="UP000827889">
    <property type="component" value="Chromosome 11"/>
</dbReference>
<dbReference type="InterPro" id="IPR042277">
    <property type="entry name" value="IST1-like"/>
</dbReference>
<dbReference type="Gene3D" id="1.20.1260.60">
    <property type="entry name" value="Vacuolar protein sorting-associated protein Ist1"/>
    <property type="match status" value="1"/>
</dbReference>
<dbReference type="KEGG" id="rarg:115736318"/>
<reference evidence="4" key="1">
    <citation type="submission" date="2025-08" db="UniProtKB">
        <authorList>
            <consortium name="RefSeq"/>
        </authorList>
    </citation>
    <scope>IDENTIFICATION</scope>
    <source>
        <tissue evidence="4">Leaf</tissue>
    </source>
</reference>
<comment type="similarity">
    <text evidence="1">Belongs to the IST1 family.</text>
</comment>
<evidence type="ECO:0000313" key="3">
    <source>
        <dbReference type="Proteomes" id="UP000827889"/>
    </source>
</evidence>
<feature type="compositionally biased region" description="Basic and acidic residues" evidence="2">
    <location>
        <begin position="325"/>
        <end position="334"/>
    </location>
</feature>
<dbReference type="GeneID" id="115736318"/>
<sequence>MAVASVAALQAKKLMRLTISLFGRRFNSSKCKTAAKMTVARIKLLRNKRQAVVKQMRRDIALLLQSGQDATARVRVEHVLREQNILAANEFIELFCELIVARLQIISKQRECPADLKEGISSLIFASPRSSEIPELAAIRKLFEKKYGKDFVSAAIELRPNCGVNRMLIDKLSVRTPSGETKLKVLKEIAKEYQIKWDTTESEQELLRPPEEKIEGPQKFVSATSFPVKPMDAKSVNPNEHSARSKGGNKETSPYEDSASAAKAAADSAWQAVAAAQAAAYLANKEPNEATHVHRSPASFAQNVFSSFSHNQEASSGHLNYENHANNEERRYSPHTETGGAYRRHSYNSVGFVHPESKFDDEVSVEKFRFSGDDDLLSTHVGAGKMHRRHSYNAPSRRPDKKFDESDYEEDEEAEDSSGKARPPRAPTPPLAPSSVTQDSVPHVHPKLPDYDDLAARFEALKYWK</sequence>
<feature type="compositionally biased region" description="Acidic residues" evidence="2">
    <location>
        <begin position="406"/>
        <end position="416"/>
    </location>
</feature>
<accession>A0A8B8NNU3</accession>
<feature type="region of interest" description="Disordered" evidence="2">
    <location>
        <begin position="311"/>
        <end position="342"/>
    </location>
</feature>
<evidence type="ECO:0000256" key="1">
    <source>
        <dbReference type="ARBA" id="ARBA00005536"/>
    </source>
</evidence>
<keyword evidence="3" id="KW-1185">Reference proteome</keyword>